<dbReference type="Gene3D" id="2.20.110.10">
    <property type="entry name" value="Histone H3 K4-specific methyltransferase SET7/9 N-terminal domain"/>
    <property type="match status" value="1"/>
</dbReference>
<dbReference type="RefSeq" id="WP_207328943.1">
    <property type="nucleotide sequence ID" value="NZ_JAFMYW010000002.1"/>
</dbReference>
<proteinExistence type="predicted"/>
<reference evidence="1 2" key="1">
    <citation type="submission" date="2021-03" db="EMBL/GenBank/DDBJ databases">
        <title>Fibrella sp. HMF5405 genome sequencing and assembly.</title>
        <authorList>
            <person name="Kang H."/>
            <person name="Kim H."/>
            <person name="Bae S."/>
            <person name="Joh K."/>
        </authorList>
    </citation>
    <scope>NUCLEOTIDE SEQUENCE [LARGE SCALE GENOMIC DNA]</scope>
    <source>
        <strain evidence="1 2">HMF5405</strain>
    </source>
</reference>
<keyword evidence="2" id="KW-1185">Reference proteome</keyword>
<accession>A0ABS3JHW1</accession>
<evidence type="ECO:0000313" key="2">
    <source>
        <dbReference type="Proteomes" id="UP000664628"/>
    </source>
</evidence>
<evidence type="ECO:0000313" key="1">
    <source>
        <dbReference type="EMBL" id="MBO0949006.1"/>
    </source>
</evidence>
<evidence type="ECO:0008006" key="3">
    <source>
        <dbReference type="Google" id="ProtNLM"/>
    </source>
</evidence>
<protein>
    <recommendedName>
        <fullName evidence="3">TonB C-terminal domain-containing protein</fullName>
    </recommendedName>
</protein>
<sequence>MKLYHHKTSIVFTWLFLIIGLPVMAQRGLPTNPFISDDYQSHAGYYERIVYLEKKKNKFIVETYLADSTLYSITSFTYDKPKFIWQEQIDGQGPVRNGLTKIMYPGGGLYLSCMYKLDYLNGAFLVFYPNGTIKRRELYQKGNLKKSTCYDAAGGEINCEAFFQLPEFAGDPARLTRYFEENLLPIINKHVLLGEIRVIINEIGQVTGVELYTARQDLAVSAAIQTVIQEMPRWRENESNWKPARMDGVPVPGSWIIRAYRDGRFLRLSFPGSRT</sequence>
<name>A0ABS3JHW1_9BACT</name>
<dbReference type="Proteomes" id="UP000664628">
    <property type="component" value="Unassembled WGS sequence"/>
</dbReference>
<organism evidence="1 2">
    <name type="scientific">Fibrella forsythiae</name>
    <dbReference type="NCBI Taxonomy" id="2817061"/>
    <lineage>
        <taxon>Bacteria</taxon>
        <taxon>Pseudomonadati</taxon>
        <taxon>Bacteroidota</taxon>
        <taxon>Cytophagia</taxon>
        <taxon>Cytophagales</taxon>
        <taxon>Spirosomataceae</taxon>
        <taxon>Fibrella</taxon>
    </lineage>
</organism>
<dbReference type="SUPFAM" id="SSF82185">
    <property type="entry name" value="Histone H3 K4-specific methyltransferase SET7/9 N-terminal domain"/>
    <property type="match status" value="1"/>
</dbReference>
<dbReference type="EMBL" id="JAFMYW010000002">
    <property type="protein sequence ID" value="MBO0949006.1"/>
    <property type="molecule type" value="Genomic_DNA"/>
</dbReference>
<comment type="caution">
    <text evidence="1">The sequence shown here is derived from an EMBL/GenBank/DDBJ whole genome shotgun (WGS) entry which is preliminary data.</text>
</comment>
<gene>
    <name evidence="1" type="ORF">J2I46_10460</name>
</gene>